<organism evidence="2 3">
    <name type="scientific">Rhizobium alvei</name>
    <dbReference type="NCBI Taxonomy" id="1132659"/>
    <lineage>
        <taxon>Bacteria</taxon>
        <taxon>Pseudomonadati</taxon>
        <taxon>Pseudomonadota</taxon>
        <taxon>Alphaproteobacteria</taxon>
        <taxon>Hyphomicrobiales</taxon>
        <taxon>Rhizobiaceae</taxon>
        <taxon>Rhizobium/Agrobacterium group</taxon>
        <taxon>Rhizobium</taxon>
    </lineage>
</organism>
<keyword evidence="1" id="KW-0732">Signal</keyword>
<keyword evidence="3" id="KW-1185">Reference proteome</keyword>
<reference evidence="2" key="2">
    <citation type="submission" date="2023-07" db="EMBL/GenBank/DDBJ databases">
        <authorList>
            <person name="Shen H."/>
        </authorList>
    </citation>
    <scope>NUCLEOTIDE SEQUENCE</scope>
    <source>
        <strain evidence="2">TNR-22</strain>
    </source>
</reference>
<reference evidence="2" key="1">
    <citation type="journal article" date="2015" name="Int. J. Syst. Evol. Microbiol.">
        <title>Rhizobium alvei sp. nov., isolated from a freshwater river.</title>
        <authorList>
            <person name="Sheu S.Y."/>
            <person name="Huang H.W."/>
            <person name="Young C.C."/>
            <person name="Chen W.M."/>
        </authorList>
    </citation>
    <scope>NUCLEOTIDE SEQUENCE</scope>
    <source>
        <strain evidence="2">TNR-22</strain>
    </source>
</reference>
<gene>
    <name evidence="2" type="ORF">Q4481_13115</name>
</gene>
<dbReference type="Proteomes" id="UP001174932">
    <property type="component" value="Unassembled WGS sequence"/>
</dbReference>
<proteinExistence type="predicted"/>
<protein>
    <submittedName>
        <fullName evidence="2">Uncharacterized protein</fullName>
    </submittedName>
</protein>
<comment type="caution">
    <text evidence="2">The sequence shown here is derived from an EMBL/GenBank/DDBJ whole genome shotgun (WGS) entry which is preliminary data.</text>
</comment>
<dbReference type="RefSeq" id="WP_304376823.1">
    <property type="nucleotide sequence ID" value="NZ_JAUOZU010000008.1"/>
</dbReference>
<evidence type="ECO:0000313" key="2">
    <source>
        <dbReference type="EMBL" id="MDO6964901.1"/>
    </source>
</evidence>
<name>A0ABT8YMR7_9HYPH</name>
<sequence>MLRALAALLIASSVLPAQAASCRQEHAVYRDSDNAYELAFEPVDSEASSSSHRFTLKVLNKPVVLEGYVLPSEPVNRPNGMIFYNCPEGDVTGADLAACTVWQGVIYAHYDAHIDLLPPQGSAAAAQILLPGFGPSVRASNVWGKDKAMVVPWDVLTLKDCNKMAG</sequence>
<feature type="signal peptide" evidence="1">
    <location>
        <begin position="1"/>
        <end position="19"/>
    </location>
</feature>
<evidence type="ECO:0000256" key="1">
    <source>
        <dbReference type="SAM" id="SignalP"/>
    </source>
</evidence>
<dbReference type="EMBL" id="JAUOZU010000008">
    <property type="protein sequence ID" value="MDO6964901.1"/>
    <property type="molecule type" value="Genomic_DNA"/>
</dbReference>
<evidence type="ECO:0000313" key="3">
    <source>
        <dbReference type="Proteomes" id="UP001174932"/>
    </source>
</evidence>
<accession>A0ABT8YMR7</accession>
<feature type="chain" id="PRO_5046391357" evidence="1">
    <location>
        <begin position="20"/>
        <end position="166"/>
    </location>
</feature>